<keyword evidence="5" id="KW-0010">Activator</keyword>
<dbReference type="RefSeq" id="WP_021759691.1">
    <property type="nucleotide sequence ID" value="NC_022444.1"/>
</dbReference>
<dbReference type="PROSITE" id="PS00688">
    <property type="entry name" value="SIGMA54_INTERACT_3"/>
    <property type="match status" value="1"/>
</dbReference>
<keyword evidence="6" id="KW-0804">Transcription</keyword>
<dbReference type="Pfam" id="PF00072">
    <property type="entry name" value="Response_reg"/>
    <property type="match status" value="1"/>
</dbReference>
<dbReference type="PROSITE" id="PS50045">
    <property type="entry name" value="SIGMA54_INTERACT_4"/>
    <property type="match status" value="1"/>
</dbReference>
<dbReference type="EMBL" id="CP006585">
    <property type="protein sequence ID" value="AGW12939.1"/>
    <property type="molecule type" value="Genomic_DNA"/>
</dbReference>
<dbReference type="PANTHER" id="PTHR32071:SF117">
    <property type="entry name" value="PTS-DEPENDENT DIHYDROXYACETONE KINASE OPERON REGULATORY PROTEIN-RELATED"/>
    <property type="match status" value="1"/>
</dbReference>
<dbReference type="InterPro" id="IPR058031">
    <property type="entry name" value="AAA_lid_NorR"/>
</dbReference>
<feature type="modified residue" description="4-aspartylphosphate" evidence="7">
    <location>
        <position position="54"/>
    </location>
</feature>
<keyword evidence="7" id="KW-0597">Phosphoprotein</keyword>
<feature type="domain" description="Response regulatory" evidence="10">
    <location>
        <begin position="5"/>
        <end position="119"/>
    </location>
</feature>
<evidence type="ECO:0000256" key="1">
    <source>
        <dbReference type="ARBA" id="ARBA00022741"/>
    </source>
</evidence>
<dbReference type="Pfam" id="PF02954">
    <property type="entry name" value="HTH_8"/>
    <property type="match status" value="1"/>
</dbReference>
<protein>
    <submittedName>
        <fullName evidence="11">Putative transcriptional regulatory protein ZraR</fullName>
    </submittedName>
</protein>
<organism evidence="11 12">
    <name type="scientific">Megalodesulfovibrio gigas (strain ATCC 19364 / DSM 1382 / NCIMB 9332 / VKM B-1759)</name>
    <name type="common">Desulfovibrio gigas</name>
    <dbReference type="NCBI Taxonomy" id="1121448"/>
    <lineage>
        <taxon>Bacteria</taxon>
        <taxon>Pseudomonadati</taxon>
        <taxon>Thermodesulfobacteriota</taxon>
        <taxon>Desulfovibrionia</taxon>
        <taxon>Desulfovibrionales</taxon>
        <taxon>Desulfovibrionaceae</taxon>
        <taxon>Megalodesulfovibrio</taxon>
    </lineage>
</organism>
<dbReference type="STRING" id="1121448.DGI_1064"/>
<dbReference type="CDD" id="cd00009">
    <property type="entry name" value="AAA"/>
    <property type="match status" value="1"/>
</dbReference>
<dbReference type="PRINTS" id="PR01590">
    <property type="entry name" value="HTHFIS"/>
</dbReference>
<dbReference type="SMART" id="SM00382">
    <property type="entry name" value="AAA"/>
    <property type="match status" value="1"/>
</dbReference>
<dbReference type="Gene3D" id="1.10.10.60">
    <property type="entry name" value="Homeodomain-like"/>
    <property type="match status" value="1"/>
</dbReference>
<reference evidence="12" key="2">
    <citation type="submission" date="2013-07" db="EMBL/GenBank/DDBJ databases">
        <authorList>
            <person name="Morais-Silva F.O."/>
            <person name="Rezende A.M."/>
            <person name="Pimentel C."/>
            <person name="Resende D.M."/>
            <person name="Santos C.I."/>
            <person name="Clemente C."/>
            <person name="de Oliveira L.M."/>
            <person name="da Silva S.M."/>
            <person name="Costa D.A."/>
            <person name="Varela-Raposo A."/>
            <person name="Horacio E.C.A."/>
            <person name="Matos M."/>
            <person name="Flores O."/>
            <person name="Ruiz J.C."/>
            <person name="Rodrigues-Pousada C."/>
        </authorList>
    </citation>
    <scope>NUCLEOTIDE SEQUENCE [LARGE SCALE GENOMIC DNA]</scope>
    <source>
        <strain evidence="12">ATCC 19364 / DSM 1382 / NCIMB 9332 / VKM B-1759</strain>
    </source>
</reference>
<dbReference type="InterPro" id="IPR002078">
    <property type="entry name" value="Sigma_54_int"/>
</dbReference>
<evidence type="ECO:0000256" key="3">
    <source>
        <dbReference type="ARBA" id="ARBA00023015"/>
    </source>
</evidence>
<dbReference type="SUPFAM" id="SSF52540">
    <property type="entry name" value="P-loop containing nucleoside triphosphate hydrolases"/>
    <property type="match status" value="1"/>
</dbReference>
<dbReference type="SMART" id="SM00448">
    <property type="entry name" value="REC"/>
    <property type="match status" value="1"/>
</dbReference>
<feature type="region of interest" description="Disordered" evidence="8">
    <location>
        <begin position="396"/>
        <end position="415"/>
    </location>
</feature>
<keyword evidence="3" id="KW-0805">Transcription regulation</keyword>
<sequence>MSMSRILVVDDDPGHLESLSLLLKGWGYAVTPATRGEEAVSLVEQGPFDAVLMDVRMPGMSGVEALTRIKQRNPAVPVLIMTAYSSVDAAVEALKAGAYDYLTKPLDFELVRLALDRALDHTRLKEENASLRALLPDAFDPGQLIGVSPALQEALTMAAVAARSEAATLVTGESGTGKELIARAVHANSARARRPLATLNCAALTTSLLESELFGHEKGAFTGADKRREGRILQADGGTLFLDEIGELDALIQAKLLRVLQQGELQRLGSDDVITADVRIIAATNRNLEAEVAAGRFRQDLFYRLNVLHIHVPPLRERQEDIPLLSQHFLGKFSAKYGKALKRFTPQAMDALVRHPWPGNVRELENAIERAVLLAAGDYVSDRELPLALRQMATKASASVGGSEPPTPATAPSLAGRPLEDVEKAAILQTLAQTGGNKSEAARLLGISRVTLHKKLQGYGVD</sequence>
<dbReference type="InterPro" id="IPR027417">
    <property type="entry name" value="P-loop_NTPase"/>
</dbReference>
<evidence type="ECO:0000259" key="9">
    <source>
        <dbReference type="PROSITE" id="PS50045"/>
    </source>
</evidence>
<dbReference type="Pfam" id="PF25601">
    <property type="entry name" value="AAA_lid_14"/>
    <property type="match status" value="1"/>
</dbReference>
<dbReference type="PROSITE" id="PS50110">
    <property type="entry name" value="RESPONSE_REGULATORY"/>
    <property type="match status" value="1"/>
</dbReference>
<proteinExistence type="predicted"/>
<accession>T2G9T2</accession>
<dbReference type="InterPro" id="IPR003593">
    <property type="entry name" value="AAA+_ATPase"/>
</dbReference>
<name>T2G9T2_MEGG1</name>
<dbReference type="Proteomes" id="UP000016587">
    <property type="component" value="Chromosome"/>
</dbReference>
<dbReference type="InterPro" id="IPR025944">
    <property type="entry name" value="Sigma_54_int_dom_CS"/>
</dbReference>
<dbReference type="PATRIC" id="fig|1121448.10.peg.1067"/>
<dbReference type="FunFam" id="3.40.50.300:FF:000006">
    <property type="entry name" value="DNA-binding transcriptional regulator NtrC"/>
    <property type="match status" value="1"/>
</dbReference>
<dbReference type="InterPro" id="IPR002197">
    <property type="entry name" value="HTH_Fis"/>
</dbReference>
<dbReference type="GO" id="GO:0000160">
    <property type="term" value="P:phosphorelay signal transduction system"/>
    <property type="evidence" value="ECO:0007669"/>
    <property type="project" value="InterPro"/>
</dbReference>
<gene>
    <name evidence="11" type="ORF">DGI_1064</name>
</gene>
<evidence type="ECO:0000256" key="7">
    <source>
        <dbReference type="PROSITE-ProRule" id="PRU00169"/>
    </source>
</evidence>
<dbReference type="SUPFAM" id="SSF52172">
    <property type="entry name" value="CheY-like"/>
    <property type="match status" value="1"/>
</dbReference>
<dbReference type="eggNOG" id="COG2204">
    <property type="taxonomic scope" value="Bacteria"/>
</dbReference>
<dbReference type="CDD" id="cd00156">
    <property type="entry name" value="REC"/>
    <property type="match status" value="1"/>
</dbReference>
<evidence type="ECO:0000313" key="12">
    <source>
        <dbReference type="Proteomes" id="UP000016587"/>
    </source>
</evidence>
<dbReference type="InterPro" id="IPR011006">
    <property type="entry name" value="CheY-like_superfamily"/>
</dbReference>
<dbReference type="Gene3D" id="3.40.50.300">
    <property type="entry name" value="P-loop containing nucleotide triphosphate hydrolases"/>
    <property type="match status" value="1"/>
</dbReference>
<dbReference type="Gene3D" id="3.40.50.2300">
    <property type="match status" value="1"/>
</dbReference>
<dbReference type="Gene3D" id="1.10.8.60">
    <property type="match status" value="1"/>
</dbReference>
<dbReference type="HOGENOM" id="CLU_000445_0_6_7"/>
<dbReference type="PROSITE" id="PS00676">
    <property type="entry name" value="SIGMA54_INTERACT_2"/>
    <property type="match status" value="1"/>
</dbReference>
<dbReference type="InterPro" id="IPR001789">
    <property type="entry name" value="Sig_transdc_resp-reg_receiver"/>
</dbReference>
<evidence type="ECO:0000256" key="5">
    <source>
        <dbReference type="ARBA" id="ARBA00023159"/>
    </source>
</evidence>
<reference evidence="11 12" key="1">
    <citation type="journal article" date="2013" name="J. Bacteriol.">
        <title>Roles of HynAB and Ech, the only two hydrogenases found in the model sulfate reducer Desulfovibrio gigas.</title>
        <authorList>
            <person name="Morais-Silva F.O."/>
            <person name="Santos C.I."/>
            <person name="Rodrigues R."/>
            <person name="Pereira I.A."/>
            <person name="Rodrigues-Pousada C."/>
        </authorList>
    </citation>
    <scope>NUCLEOTIDE SEQUENCE [LARGE SCALE GENOMIC DNA]</scope>
    <source>
        <strain evidence="12">ATCC 19364 / DSM 1382 / NCIMB 9332 / VKM B-1759</strain>
    </source>
</reference>
<evidence type="ECO:0000256" key="6">
    <source>
        <dbReference type="ARBA" id="ARBA00023163"/>
    </source>
</evidence>
<keyword evidence="4" id="KW-0238">DNA-binding</keyword>
<evidence type="ECO:0000259" key="10">
    <source>
        <dbReference type="PROSITE" id="PS50110"/>
    </source>
</evidence>
<keyword evidence="12" id="KW-1185">Reference proteome</keyword>
<evidence type="ECO:0000256" key="2">
    <source>
        <dbReference type="ARBA" id="ARBA00022840"/>
    </source>
</evidence>
<keyword evidence="2" id="KW-0067">ATP-binding</keyword>
<dbReference type="OrthoDB" id="9763792at2"/>
<dbReference type="SUPFAM" id="SSF46689">
    <property type="entry name" value="Homeodomain-like"/>
    <property type="match status" value="1"/>
</dbReference>
<dbReference type="InterPro" id="IPR025943">
    <property type="entry name" value="Sigma_54_int_dom_ATP-bd_2"/>
</dbReference>
<evidence type="ECO:0000256" key="4">
    <source>
        <dbReference type="ARBA" id="ARBA00023125"/>
    </source>
</evidence>
<keyword evidence="1" id="KW-0547">Nucleotide-binding</keyword>
<dbReference type="FunFam" id="1.10.8.60:FF:000014">
    <property type="entry name" value="DNA-binding transcriptional regulator NtrC"/>
    <property type="match status" value="1"/>
</dbReference>
<dbReference type="Pfam" id="PF00158">
    <property type="entry name" value="Sigma54_activat"/>
    <property type="match status" value="1"/>
</dbReference>
<dbReference type="AlphaFoldDB" id="T2G9T2"/>
<dbReference type="GO" id="GO:0043565">
    <property type="term" value="F:sequence-specific DNA binding"/>
    <property type="evidence" value="ECO:0007669"/>
    <property type="project" value="InterPro"/>
</dbReference>
<dbReference type="GO" id="GO:0005524">
    <property type="term" value="F:ATP binding"/>
    <property type="evidence" value="ECO:0007669"/>
    <property type="project" value="UniProtKB-KW"/>
</dbReference>
<feature type="domain" description="Sigma-54 factor interaction" evidence="9">
    <location>
        <begin position="144"/>
        <end position="373"/>
    </location>
</feature>
<dbReference type="KEGG" id="dgg:DGI_1064"/>
<evidence type="ECO:0000313" key="11">
    <source>
        <dbReference type="EMBL" id="AGW12939.1"/>
    </source>
</evidence>
<evidence type="ECO:0000256" key="8">
    <source>
        <dbReference type="SAM" id="MobiDB-lite"/>
    </source>
</evidence>
<dbReference type="GO" id="GO:0006355">
    <property type="term" value="P:regulation of DNA-templated transcription"/>
    <property type="evidence" value="ECO:0007669"/>
    <property type="project" value="InterPro"/>
</dbReference>
<dbReference type="PANTHER" id="PTHR32071">
    <property type="entry name" value="TRANSCRIPTIONAL REGULATORY PROTEIN"/>
    <property type="match status" value="1"/>
</dbReference>
<dbReference type="InterPro" id="IPR009057">
    <property type="entry name" value="Homeodomain-like_sf"/>
</dbReference>